<feature type="transmembrane region" description="Helical" evidence="2">
    <location>
        <begin position="196"/>
        <end position="219"/>
    </location>
</feature>
<feature type="compositionally biased region" description="Low complexity" evidence="1">
    <location>
        <begin position="62"/>
        <end position="72"/>
    </location>
</feature>
<sequence>MASFVGQECPVCHQKFGDSEQIVVCPECGTPHHRACYFKEGRCANEARHADGYVWEPEKLPGQEQPGAQAPQDSPATGGDPSQNYQIPCPHCGAANPQGASFCISCGKPMSSQQESAFQGVGFGGFQFDQQAIRYGGVSPTDTIDGIPVADMAEFIGPSSGYYLQAFKRMDISGKKLSFSWSGFFISPLYTLFRKIWPLAVLCLLFTTVMNLPTLISLFESGGNLDTMMNMLNSDRFLTFSYISTLLMMVYRVVFGLFSNYFYRRSVVSKMRKIQEKGLPREETLALYRKKGGVSRAAILILLGIYLAASFLMVLALDI</sequence>
<feature type="domain" description="Zinc-ribbon" evidence="3">
    <location>
        <begin position="89"/>
        <end position="109"/>
    </location>
</feature>
<dbReference type="Pfam" id="PF14446">
    <property type="entry name" value="Prok-RING_1"/>
    <property type="match status" value="1"/>
</dbReference>
<keyword evidence="2" id="KW-0812">Transmembrane</keyword>
<feature type="region of interest" description="Disordered" evidence="1">
    <location>
        <begin position="57"/>
        <end position="82"/>
    </location>
</feature>
<dbReference type="InterPro" id="IPR039522">
    <property type="entry name" value="RING_finger_1_prok"/>
</dbReference>
<evidence type="ECO:0000256" key="2">
    <source>
        <dbReference type="SAM" id="Phobius"/>
    </source>
</evidence>
<keyword evidence="2" id="KW-1133">Transmembrane helix</keyword>
<protein>
    <submittedName>
        <fullName evidence="4">Protein of uncharacterized function (DUF2628)</fullName>
    </submittedName>
</protein>
<dbReference type="AlphaFoldDB" id="A0A1C6I0W8"/>
<dbReference type="EMBL" id="FMHG01000001">
    <property type="protein sequence ID" value="SCJ63130.1"/>
    <property type="molecule type" value="Genomic_DNA"/>
</dbReference>
<gene>
    <name evidence="4" type="ORF">SAMEA3545359_01144</name>
</gene>
<feature type="transmembrane region" description="Helical" evidence="2">
    <location>
        <begin position="297"/>
        <end position="317"/>
    </location>
</feature>
<keyword evidence="2" id="KW-0472">Membrane</keyword>
<reference evidence="4" key="1">
    <citation type="submission" date="2015-09" db="EMBL/GenBank/DDBJ databases">
        <authorList>
            <consortium name="Pathogen Informatics"/>
        </authorList>
    </citation>
    <scope>NUCLEOTIDE SEQUENCE</scope>
    <source>
        <strain evidence="4">2789STDY5834896</strain>
    </source>
</reference>
<feature type="transmembrane region" description="Helical" evidence="2">
    <location>
        <begin position="239"/>
        <end position="263"/>
    </location>
</feature>
<accession>A0A1C6I0W8</accession>
<proteinExistence type="predicted"/>
<evidence type="ECO:0000256" key="1">
    <source>
        <dbReference type="SAM" id="MobiDB-lite"/>
    </source>
</evidence>
<name>A0A1C6I0W8_9FIRM</name>
<organism evidence="4">
    <name type="scientific">uncultured Anaerotruncus sp</name>
    <dbReference type="NCBI Taxonomy" id="905011"/>
    <lineage>
        <taxon>Bacteria</taxon>
        <taxon>Bacillati</taxon>
        <taxon>Bacillota</taxon>
        <taxon>Clostridia</taxon>
        <taxon>Eubacteriales</taxon>
        <taxon>Oscillospiraceae</taxon>
        <taxon>Anaerotruncus</taxon>
        <taxon>environmental samples</taxon>
    </lineage>
</organism>
<dbReference type="Pfam" id="PF13240">
    <property type="entry name" value="Zn_Ribbon_1"/>
    <property type="match status" value="1"/>
</dbReference>
<dbReference type="InterPro" id="IPR026870">
    <property type="entry name" value="Zinc_ribbon_dom"/>
</dbReference>
<evidence type="ECO:0000313" key="4">
    <source>
        <dbReference type="EMBL" id="SCJ63130.1"/>
    </source>
</evidence>
<evidence type="ECO:0000259" key="3">
    <source>
        <dbReference type="Pfam" id="PF13240"/>
    </source>
</evidence>